<reference evidence="3" key="1">
    <citation type="submission" date="2023-03" db="EMBL/GenBank/DDBJ databases">
        <title>Massive genome expansion in bonnet fungi (Mycena s.s.) driven by repeated elements and novel gene families across ecological guilds.</title>
        <authorList>
            <consortium name="Lawrence Berkeley National Laboratory"/>
            <person name="Harder C.B."/>
            <person name="Miyauchi S."/>
            <person name="Viragh M."/>
            <person name="Kuo A."/>
            <person name="Thoen E."/>
            <person name="Andreopoulos B."/>
            <person name="Lu D."/>
            <person name="Skrede I."/>
            <person name="Drula E."/>
            <person name="Henrissat B."/>
            <person name="Morin E."/>
            <person name="Kohler A."/>
            <person name="Barry K."/>
            <person name="LaButti K."/>
            <person name="Morin E."/>
            <person name="Salamov A."/>
            <person name="Lipzen A."/>
            <person name="Mereny Z."/>
            <person name="Hegedus B."/>
            <person name="Baldrian P."/>
            <person name="Stursova M."/>
            <person name="Weitz H."/>
            <person name="Taylor A."/>
            <person name="Grigoriev I.V."/>
            <person name="Nagy L.G."/>
            <person name="Martin F."/>
            <person name="Kauserud H."/>
        </authorList>
    </citation>
    <scope>NUCLEOTIDE SEQUENCE</scope>
    <source>
        <strain evidence="3">CBHHK002</strain>
    </source>
</reference>
<gene>
    <name evidence="3" type="ORF">DFH08DRAFT_97779</name>
</gene>
<feature type="region of interest" description="Disordered" evidence="1">
    <location>
        <begin position="66"/>
        <end position="125"/>
    </location>
</feature>
<keyword evidence="4" id="KW-1185">Reference proteome</keyword>
<keyword evidence="2" id="KW-0812">Transmembrane</keyword>
<organism evidence="3 4">
    <name type="scientific">Mycena albidolilacea</name>
    <dbReference type="NCBI Taxonomy" id="1033008"/>
    <lineage>
        <taxon>Eukaryota</taxon>
        <taxon>Fungi</taxon>
        <taxon>Dikarya</taxon>
        <taxon>Basidiomycota</taxon>
        <taxon>Agaricomycotina</taxon>
        <taxon>Agaricomycetes</taxon>
        <taxon>Agaricomycetidae</taxon>
        <taxon>Agaricales</taxon>
        <taxon>Marasmiineae</taxon>
        <taxon>Mycenaceae</taxon>
        <taxon>Mycena</taxon>
    </lineage>
</organism>
<dbReference type="EMBL" id="JARIHO010000013">
    <property type="protein sequence ID" value="KAJ7351248.1"/>
    <property type="molecule type" value="Genomic_DNA"/>
</dbReference>
<feature type="transmembrane region" description="Helical" evidence="2">
    <location>
        <begin position="139"/>
        <end position="160"/>
    </location>
</feature>
<name>A0AAD7A7E2_9AGAR</name>
<dbReference type="Proteomes" id="UP001218218">
    <property type="component" value="Unassembled WGS sequence"/>
</dbReference>
<feature type="region of interest" description="Disordered" evidence="1">
    <location>
        <begin position="249"/>
        <end position="286"/>
    </location>
</feature>
<evidence type="ECO:0000256" key="1">
    <source>
        <dbReference type="SAM" id="MobiDB-lite"/>
    </source>
</evidence>
<feature type="transmembrane region" description="Helical" evidence="2">
    <location>
        <begin position="172"/>
        <end position="194"/>
    </location>
</feature>
<accession>A0AAD7A7E2</accession>
<evidence type="ECO:0000256" key="2">
    <source>
        <dbReference type="SAM" id="Phobius"/>
    </source>
</evidence>
<feature type="compositionally biased region" description="Pro residues" evidence="1">
    <location>
        <begin position="100"/>
        <end position="112"/>
    </location>
</feature>
<comment type="caution">
    <text evidence="3">The sequence shown here is derived from an EMBL/GenBank/DDBJ whole genome shotgun (WGS) entry which is preliminary data.</text>
</comment>
<evidence type="ECO:0000313" key="4">
    <source>
        <dbReference type="Proteomes" id="UP001218218"/>
    </source>
</evidence>
<proteinExistence type="predicted"/>
<sequence length="307" mass="34263">MSPSVAVIALIRPATMPPSPPCHYRLSHRSRPRPSPFGPLASCICGPALPPSRVLAPRTLEAQYPLRATPSASTLSRTALRPSGGPCETADTRTPKNPAVNPPTPLSSPQPPSTKRRRLDPPPPSSCRVLRSVDLKWRVILRACILLFPPFFHFGSYYLFFNSLFFKLSLSLPLLFVTLSHYILFSFPSLPILFARRLARRPATATREMDWLLRPSLGPQAADDAASNSWLALRWLFRRTQRFFLVPHNHQKPNRNAQTNARAVPHLLRRDPHSRRPKPRNELAGNPLIANVRATSTVFDASSSSSN</sequence>
<keyword evidence="2" id="KW-1133">Transmembrane helix</keyword>
<evidence type="ECO:0000313" key="3">
    <source>
        <dbReference type="EMBL" id="KAJ7351248.1"/>
    </source>
</evidence>
<protein>
    <submittedName>
        <fullName evidence="3">Uncharacterized protein</fullName>
    </submittedName>
</protein>
<dbReference type="AlphaFoldDB" id="A0AAD7A7E2"/>
<keyword evidence="2" id="KW-0472">Membrane</keyword>